<evidence type="ECO:0000313" key="2">
    <source>
        <dbReference type="EMBL" id="MCX3263758.1"/>
    </source>
</evidence>
<evidence type="ECO:0000313" key="3">
    <source>
        <dbReference type="Proteomes" id="UP001142592"/>
    </source>
</evidence>
<gene>
    <name evidence="2" type="ORF">OQZ29_03325</name>
</gene>
<dbReference type="SUPFAM" id="SSF56112">
    <property type="entry name" value="Protein kinase-like (PK-like)"/>
    <property type="match status" value="1"/>
</dbReference>
<dbReference type="EMBL" id="JAPJUH010000001">
    <property type="protein sequence ID" value="MCX3263758.1"/>
    <property type="molecule type" value="Genomic_DNA"/>
</dbReference>
<dbReference type="PANTHER" id="PTHR21064:SF5">
    <property type="entry name" value="SLR1880 PROTEIN"/>
    <property type="match status" value="1"/>
</dbReference>
<dbReference type="PANTHER" id="PTHR21064">
    <property type="entry name" value="AMINOGLYCOSIDE PHOSPHOTRANSFERASE DOMAIN-CONTAINING PROTEIN-RELATED"/>
    <property type="match status" value="1"/>
</dbReference>
<dbReference type="Pfam" id="PF01636">
    <property type="entry name" value="APH"/>
    <property type="match status" value="1"/>
</dbReference>
<dbReference type="Gene3D" id="3.30.200.20">
    <property type="entry name" value="Phosphorylase Kinase, domain 1"/>
    <property type="match status" value="1"/>
</dbReference>
<comment type="caution">
    <text evidence="2">The sequence shown here is derived from an EMBL/GenBank/DDBJ whole genome shotgun (WGS) entry which is preliminary data.</text>
</comment>
<feature type="domain" description="Aminoglycoside phosphotransferase" evidence="1">
    <location>
        <begin position="19"/>
        <end position="244"/>
    </location>
</feature>
<organism evidence="2 3">
    <name type="scientific">Pedobacter agri</name>
    <dbReference type="NCBI Taxonomy" id="454586"/>
    <lineage>
        <taxon>Bacteria</taxon>
        <taxon>Pseudomonadati</taxon>
        <taxon>Bacteroidota</taxon>
        <taxon>Sphingobacteriia</taxon>
        <taxon>Sphingobacteriales</taxon>
        <taxon>Sphingobacteriaceae</taxon>
        <taxon>Pedobacter</taxon>
    </lineage>
</organism>
<reference evidence="2" key="1">
    <citation type="submission" date="2022-11" db="EMBL/GenBank/DDBJ databases">
        <authorList>
            <person name="Graham C."/>
            <person name="Newman J.D."/>
        </authorList>
    </citation>
    <scope>NUCLEOTIDE SEQUENCE</scope>
    <source>
        <strain evidence="2">DSM 19486</strain>
    </source>
</reference>
<sequence length="356" mass="40857">MIFEVLKAFNLDGPETQYSLFGGGLINNTWKVSTKNGDFILQQINTDIFTSPEEIIENIVNLKSYLHQTAPEYLFVGPIQTNSGQSVLNIGGYTFRIFPFVPESITIDKVVHPNQAYQAAKQFGQFSRLLKDFDVSKINFPLRDFHNLCLRVAQYRQALKLADESRLSAAAWAIQQLAKHMDIAQKYDEIIASNRLKVRIFHHDTKISNVLLHRDTGLGICVIDLDTVMPGYFISDVGDMMRTYLSPVTEEETDFSLIDIRVEIFEAIYRGYMSEMDTVLTSSERELFIYAGQFIIFMQALRFLTDFLNGDIYYGATYPEQNLNRAKNQIHLLNKYTEKIAAFEKFIATIEIKQVD</sequence>
<protein>
    <submittedName>
        <fullName evidence="2">Aminoglycoside phosphotransferase family protein</fullName>
    </submittedName>
</protein>
<dbReference type="InterPro" id="IPR011009">
    <property type="entry name" value="Kinase-like_dom_sf"/>
</dbReference>
<evidence type="ECO:0000259" key="1">
    <source>
        <dbReference type="Pfam" id="PF01636"/>
    </source>
</evidence>
<proteinExistence type="predicted"/>
<dbReference type="InterPro" id="IPR050249">
    <property type="entry name" value="Pseudomonas-type_ThrB"/>
</dbReference>
<accession>A0A9X3I8R7</accession>
<dbReference type="Proteomes" id="UP001142592">
    <property type="component" value="Unassembled WGS sequence"/>
</dbReference>
<dbReference type="RefSeq" id="WP_010601890.1">
    <property type="nucleotide sequence ID" value="NZ_JAPJUH010000001.1"/>
</dbReference>
<dbReference type="Gene3D" id="3.90.1200.10">
    <property type="match status" value="1"/>
</dbReference>
<dbReference type="InterPro" id="IPR002575">
    <property type="entry name" value="Aminoglycoside_PTrfase"/>
</dbReference>
<dbReference type="AlphaFoldDB" id="A0A9X3I8R7"/>
<name>A0A9X3I8R7_9SPHI</name>
<keyword evidence="3" id="KW-1185">Reference proteome</keyword>